<reference evidence="3 4" key="1">
    <citation type="journal article" date="2019" name="Nat. Med.">
        <title>A library of human gut bacterial isolates paired with longitudinal multiomics data enables mechanistic microbiome research.</title>
        <authorList>
            <person name="Poyet M."/>
            <person name="Groussin M."/>
            <person name="Gibbons S.M."/>
            <person name="Avila-Pacheco J."/>
            <person name="Jiang X."/>
            <person name="Kearney S.M."/>
            <person name="Perrotta A.R."/>
            <person name="Berdy B."/>
            <person name="Zhao S."/>
            <person name="Lieberman T.D."/>
            <person name="Swanson P.K."/>
            <person name="Smith M."/>
            <person name="Roesemann S."/>
            <person name="Alexander J.E."/>
            <person name="Rich S.A."/>
            <person name="Livny J."/>
            <person name="Vlamakis H."/>
            <person name="Clish C."/>
            <person name="Bullock K."/>
            <person name="Deik A."/>
            <person name="Scott J."/>
            <person name="Pierce K.A."/>
            <person name="Xavier R.J."/>
            <person name="Alm E.J."/>
        </authorList>
    </citation>
    <scope>NUCLEOTIDE SEQUENCE [LARGE SCALE GENOMIC DNA]</scope>
    <source>
        <strain evidence="3 4">BIOML-A2</strain>
    </source>
</reference>
<comment type="caution">
    <text evidence="3">The sequence shown here is derived from an EMBL/GenBank/DDBJ whole genome shotgun (WGS) entry which is preliminary data.</text>
</comment>
<dbReference type="AlphaFoldDB" id="A0A7J5TJK4"/>
<feature type="region of interest" description="Disordered" evidence="1">
    <location>
        <begin position="198"/>
        <end position="229"/>
    </location>
</feature>
<feature type="transmembrane region" description="Helical" evidence="2">
    <location>
        <begin position="34"/>
        <end position="55"/>
    </location>
</feature>
<feature type="compositionally biased region" description="Low complexity" evidence="1">
    <location>
        <begin position="198"/>
        <end position="219"/>
    </location>
</feature>
<dbReference type="EMBL" id="WDPD01000002">
    <property type="protein sequence ID" value="KAB7462094.1"/>
    <property type="molecule type" value="Genomic_DNA"/>
</dbReference>
<dbReference type="Proteomes" id="UP000429211">
    <property type="component" value="Unassembled WGS sequence"/>
</dbReference>
<feature type="transmembrane region" description="Helical" evidence="2">
    <location>
        <begin position="76"/>
        <end position="95"/>
    </location>
</feature>
<keyword evidence="2" id="KW-0812">Transmembrane</keyword>
<name>A0A7J5TJK4_9BIFI</name>
<protein>
    <submittedName>
        <fullName evidence="3">Uncharacterized protein</fullName>
    </submittedName>
</protein>
<organism evidence="3 4">
    <name type="scientific">Bifidobacterium dentium</name>
    <dbReference type="NCBI Taxonomy" id="1689"/>
    <lineage>
        <taxon>Bacteria</taxon>
        <taxon>Bacillati</taxon>
        <taxon>Actinomycetota</taxon>
        <taxon>Actinomycetes</taxon>
        <taxon>Bifidobacteriales</taxon>
        <taxon>Bifidobacteriaceae</taxon>
        <taxon>Bifidobacterium</taxon>
    </lineage>
</organism>
<keyword evidence="2" id="KW-1133">Transmembrane helix</keyword>
<accession>A0A7J5TJK4</accession>
<keyword evidence="2" id="KW-0472">Membrane</keyword>
<evidence type="ECO:0000313" key="3">
    <source>
        <dbReference type="EMBL" id="KAB7462094.1"/>
    </source>
</evidence>
<proteinExistence type="predicted"/>
<evidence type="ECO:0000256" key="2">
    <source>
        <dbReference type="SAM" id="Phobius"/>
    </source>
</evidence>
<sequence length="229" mass="23655">MEGDMMIGMVIAADEELKGLVPDASWDVQGVRDMVGGVVAVALVLAVGVIVIGCISMVPGLITNNVMERAFSWKRLAAALMVPFTIGAACTGWAWSANLFGSDGLKSNTSYSVAGRKVDSDALKDGREKGSDSLGSLVSQLGKDIASSIGDTVKDAVSSTVRESLEGWKWLTGGDGDGNVFQKGWDYIRKTWDEAFGNGSDASGDSSSASKKTASKKTNGSGGGSSGGR</sequence>
<evidence type="ECO:0000256" key="1">
    <source>
        <dbReference type="SAM" id="MobiDB-lite"/>
    </source>
</evidence>
<feature type="compositionally biased region" description="Gly residues" evidence="1">
    <location>
        <begin position="220"/>
        <end position="229"/>
    </location>
</feature>
<evidence type="ECO:0000313" key="4">
    <source>
        <dbReference type="Proteomes" id="UP000429211"/>
    </source>
</evidence>
<gene>
    <name evidence="3" type="ORF">GBB04_03290</name>
</gene>